<feature type="transmembrane region" description="Helical" evidence="2">
    <location>
        <begin position="1796"/>
        <end position="1820"/>
    </location>
</feature>
<dbReference type="Proteomes" id="UP000688947">
    <property type="component" value="Unassembled WGS sequence"/>
</dbReference>
<feature type="compositionally biased region" description="Low complexity" evidence="1">
    <location>
        <begin position="1268"/>
        <end position="1281"/>
    </location>
</feature>
<feature type="transmembrane region" description="Helical" evidence="2">
    <location>
        <begin position="1998"/>
        <end position="2016"/>
    </location>
</feature>
<keyword evidence="2" id="KW-0472">Membrane</keyword>
<sequence length="2162" mass="244642">MFVSFLGEAVHFKASEMMLQLLRGTRSCDYRSFVSDIFKVDLIEVLWWEVSTSNSKVETMKSSELRDLWYSLLNELCCNRDSALAIMEKDFLERFIVLESSLSNSGLLQDPANTSFLRLVSSVFHATNLSDHERYFKKAVPTMEILAELCLCTIVCIFDMNEAKWNATEVLYALAMHQDTLIGVWKACYLYPTQISDAALVKGTERLCAVSEMLLQCGNNVADLILVLTAVLKICRQSIDILIRARNLSECWPMIDVLVQVLQQCISDPSASSRSYLRPIVLTTSNPADFLPYYFPTELHVKATVLALQLVQLCLADRQFTESLETESDLLRNLFVCIATSNWRVASAAAIELSTLIHCDPDVTNPEDDEDGVTRYMCDQGDYRYLEFFSDFATQEVVRVAPSSRFPPCFVLLVRWLRFYSVNVTLLSDVQMVEDFAQELESTKELAETTQLDVHEKFAGSILEILLYLVANYHSVIYTSDNSESEEKEHSLFLQSLLALCQRRPRSCLDNADTCIVSSCRVRSRALKLVQLLCSIDLPHTRSVQVFSNPQQMQILMMIVENSTSDVEQNSAAQLMEALALKDPVKNVLIRDTSLLFRLGAWLEIDKLQLLAAAIIQRLATPSSSVLNRSVFGFSPSIQQQLAHFLIVGVEQKKPSQVLPKKSKPLLREVYRLRIEMQLEEDIKRSPRQKSSTSLLSVQLRLEIVDQSGLCLRQFEYQATVRSGDEFCYHEFLMEPAASIVRCTILTRNAAEYEDPKVRELELSRGIGSSTHRCDSVLLRFSEEPLRTSSVLSGILSRLLRQEIGPLSFEFFQALSGIVAEFCRDYSIFCDPVVDLPSQILVVLATSVEFAPAGKMDVTCLENLTTWFPNKPTVSNFKSIAPPVLHLIQNLRQLACIGDFTENLNYGSVLDSSASNFPQFWFLEKFVEFIGDVEVQDLTANVLNALFIENSDLLLYLTASPSKYLQPEDIKFDSELRELILFTNEHAELLSVLTVNRKKALTSAIRVATQNARVLMAFHSMTSLALDFYIDTAKKLQNQKKSKLNSKRRVSAIVNIGKTEQTVFLEWLLLLEQLAGLLCSGLHELDAVYYMEIVSQFRSLILDLPLFLRKMECMGTHSRREALMLFLDNLHRLVKRATNRNELRVVAANGSGIVDQTKAIRARLRKLDVHISTSLAALLEAREGMENLSRLLLAMQYMWRRMMGTTSVEKAMASSRESISLLKKIKEKFVSFTHALRRPRAVFGARHETSAATEFDSPSELLKASQGTESVSTDQSSQSSSEYDEFGVTGRNSTRFSSLFPFTSLDLLLDHFGWESVATKRTRQLLQSSRNKNDVIEVLKSTFGIGEEAVKQMTPLDLAEKFQELEETKKISDGLDQLQQLIIENDMPFENFPFVVHDKVEMSLWRLMVRPIQRVRLFHLYHQTQRFVLSDPTKRRIILESYRQVSPQRPVIRKRSRDELNSEAESPTKLVPKLEKKSTFSRYFGTFKKDKQRIGADQIVQEEPVQTAVATGPWNAAPSLKVVISRSTLKVCDGIFNPDPFSDDAAMILLRRKLEAKKKRKNLTGVTRFRDSSRSAQYRYGRQDSVLDRLLRGVILVGARLILLIAFWRQEELRTDLKDPIMAKAFDDPHARDEYYRLYHAKKGLGELVRVWMPTSGRLGLQLWQERHYALIGTLVSVTIVLWLPAFAFPDGETNTASKRNTFMTRIVYGYGIGIFLLAVVSIALIAQNRFVLLEQTRLRLRPVSRYYQNVLAVTAIGVELVQLNSLAFDSAVDWDSSDELPATVEWLGNQGITKFGFSSAAELEALGVLLLLLFWFLLLKCANKFRETSALLHRVLTKDLPALVHGFLYMSTISVFFSYLACMDCSVERNSTYEKCKQDPQSPPFLIAHKEITCWTAEHQWYALLGLWGITFFLPIGLLAHGMSQVLFQRETLDIKYAPVLILVVQLVKAAAATAQAFFPSDPILLASLGAVGNAVLLVLTLAMHSCSLWYIKYLKCGIYAASCWASLGAIHRLQYTGQSSTRSLNIIYFGWLSIGLTAASAILARVWLRARAKQRDTERHFAAQQRLLNADKASGILGVVEQKFMSAASKRCDDSLTRAAFISNARRLGSSSPPPVLKEFIAKASAAPGSLNEARGVLFVQSSRILAKKLREHEELRRRW</sequence>
<keyword evidence="2" id="KW-1133">Transmembrane helix</keyword>
<proteinExistence type="predicted"/>
<keyword evidence="2" id="KW-0812">Transmembrane</keyword>
<feature type="transmembrane region" description="Helical" evidence="2">
    <location>
        <begin position="2028"/>
        <end position="2050"/>
    </location>
</feature>
<feature type="transmembrane region" description="Helical" evidence="2">
    <location>
        <begin position="1590"/>
        <end position="1608"/>
    </location>
</feature>
<dbReference type="VEuPathDB" id="FungiDB:PC110_g10541"/>
<evidence type="ECO:0000256" key="2">
    <source>
        <dbReference type="SAM" id="Phobius"/>
    </source>
</evidence>
<feature type="transmembrane region" description="Helical" evidence="2">
    <location>
        <begin position="1747"/>
        <end position="1769"/>
    </location>
</feature>
<feature type="transmembrane region" description="Helical" evidence="2">
    <location>
        <begin position="1841"/>
        <end position="1862"/>
    </location>
</feature>
<evidence type="ECO:0000313" key="3">
    <source>
        <dbReference type="EMBL" id="KAG6967414.1"/>
    </source>
</evidence>
<feature type="transmembrane region" description="Helical" evidence="2">
    <location>
        <begin position="1941"/>
        <end position="1960"/>
    </location>
</feature>
<reference evidence="3" key="1">
    <citation type="submission" date="2021-01" db="EMBL/GenBank/DDBJ databases">
        <title>Phytophthora aleatoria, a newly-described species from Pinus radiata is distinct from Phytophthora cactorum isolates based on comparative genomics.</title>
        <authorList>
            <person name="Mcdougal R."/>
            <person name="Panda P."/>
            <person name="Williams N."/>
            <person name="Studholme D.J."/>
        </authorList>
    </citation>
    <scope>NUCLEOTIDE SEQUENCE</scope>
    <source>
        <strain evidence="3">NZFS 3830</strain>
    </source>
</reference>
<organism evidence="3 4">
    <name type="scientific">Phytophthora cactorum</name>
    <dbReference type="NCBI Taxonomy" id="29920"/>
    <lineage>
        <taxon>Eukaryota</taxon>
        <taxon>Sar</taxon>
        <taxon>Stramenopiles</taxon>
        <taxon>Oomycota</taxon>
        <taxon>Peronosporomycetes</taxon>
        <taxon>Peronosporales</taxon>
        <taxon>Peronosporaceae</taxon>
        <taxon>Phytophthora</taxon>
    </lineage>
</organism>
<feature type="transmembrane region" description="Helical" evidence="2">
    <location>
        <begin position="1902"/>
        <end position="1921"/>
    </location>
</feature>
<feature type="transmembrane region" description="Helical" evidence="2">
    <location>
        <begin position="1966"/>
        <end position="1986"/>
    </location>
</feature>
<feature type="transmembrane region" description="Helical" evidence="2">
    <location>
        <begin position="1668"/>
        <end position="1688"/>
    </location>
</feature>
<feature type="transmembrane region" description="Helical" evidence="2">
    <location>
        <begin position="1708"/>
        <end position="1727"/>
    </location>
</feature>
<dbReference type="OrthoDB" id="101608at2759"/>
<dbReference type="EMBL" id="JAENGZ010000144">
    <property type="protein sequence ID" value="KAG6967414.1"/>
    <property type="molecule type" value="Genomic_DNA"/>
</dbReference>
<protein>
    <submittedName>
        <fullName evidence="3">Uncharacterized protein</fullName>
    </submittedName>
</protein>
<name>A0A8T1UP79_9STRA</name>
<evidence type="ECO:0000256" key="1">
    <source>
        <dbReference type="SAM" id="MobiDB-lite"/>
    </source>
</evidence>
<comment type="caution">
    <text evidence="3">The sequence shown here is derived from an EMBL/GenBank/DDBJ whole genome shotgun (WGS) entry which is preliminary data.</text>
</comment>
<evidence type="ECO:0000313" key="4">
    <source>
        <dbReference type="Proteomes" id="UP000688947"/>
    </source>
</evidence>
<accession>A0A8T1UP79</accession>
<gene>
    <name evidence="3" type="ORF">JG687_00004277</name>
</gene>
<feature type="region of interest" description="Disordered" evidence="1">
    <location>
        <begin position="1253"/>
        <end position="1286"/>
    </location>
</feature>